<proteinExistence type="predicted"/>
<dbReference type="AlphaFoldDB" id="A0AAF0TCJ7"/>
<reference evidence="1" key="1">
    <citation type="submission" date="2023-08" db="EMBL/GenBank/DDBJ databases">
        <title>A de novo genome assembly of Solanum verrucosum Schlechtendal, a Mexican diploid species geographically isolated from the other diploid A-genome species in potato relatives.</title>
        <authorList>
            <person name="Hosaka K."/>
        </authorList>
    </citation>
    <scope>NUCLEOTIDE SEQUENCE</scope>
    <source>
        <tissue evidence="1">Young leaves</tissue>
    </source>
</reference>
<evidence type="ECO:0000313" key="1">
    <source>
        <dbReference type="EMBL" id="WMV13464.1"/>
    </source>
</evidence>
<gene>
    <name evidence="1" type="ORF">MTR67_006849</name>
</gene>
<organism evidence="1 2">
    <name type="scientific">Solanum verrucosum</name>
    <dbReference type="NCBI Taxonomy" id="315347"/>
    <lineage>
        <taxon>Eukaryota</taxon>
        <taxon>Viridiplantae</taxon>
        <taxon>Streptophyta</taxon>
        <taxon>Embryophyta</taxon>
        <taxon>Tracheophyta</taxon>
        <taxon>Spermatophyta</taxon>
        <taxon>Magnoliopsida</taxon>
        <taxon>eudicotyledons</taxon>
        <taxon>Gunneridae</taxon>
        <taxon>Pentapetalae</taxon>
        <taxon>asterids</taxon>
        <taxon>lamiids</taxon>
        <taxon>Solanales</taxon>
        <taxon>Solanaceae</taxon>
        <taxon>Solanoideae</taxon>
        <taxon>Solaneae</taxon>
        <taxon>Solanum</taxon>
    </lineage>
</organism>
<sequence>METSQKSKRGKMFLRHSRILQKICERLFHYRFPFD</sequence>
<protein>
    <submittedName>
        <fullName evidence="1">Uncharacterized protein</fullName>
    </submittedName>
</protein>
<accession>A0AAF0TCJ7</accession>
<dbReference type="EMBL" id="CP133613">
    <property type="protein sequence ID" value="WMV13464.1"/>
    <property type="molecule type" value="Genomic_DNA"/>
</dbReference>
<dbReference type="Proteomes" id="UP001234989">
    <property type="component" value="Chromosome 2"/>
</dbReference>
<name>A0AAF0TCJ7_SOLVR</name>
<evidence type="ECO:0000313" key="2">
    <source>
        <dbReference type="Proteomes" id="UP001234989"/>
    </source>
</evidence>
<keyword evidence="2" id="KW-1185">Reference proteome</keyword>